<dbReference type="EMBL" id="CP014229">
    <property type="protein sequence ID" value="AMD90703.1"/>
    <property type="molecule type" value="Genomic_DNA"/>
</dbReference>
<dbReference type="InterPro" id="IPR050706">
    <property type="entry name" value="Cyclic-di-GMP_PDE-like"/>
</dbReference>
<dbReference type="SMART" id="SM00052">
    <property type="entry name" value="EAL"/>
    <property type="match status" value="1"/>
</dbReference>
<dbReference type="InterPro" id="IPR000160">
    <property type="entry name" value="GGDEF_dom"/>
</dbReference>
<dbReference type="PROSITE" id="PS50887">
    <property type="entry name" value="GGDEF"/>
    <property type="match status" value="1"/>
</dbReference>
<feature type="domain" description="EAL" evidence="2">
    <location>
        <begin position="469"/>
        <end position="723"/>
    </location>
</feature>
<accession>A0A0X8JLR6</accession>
<feature type="transmembrane region" description="Helical" evidence="1">
    <location>
        <begin position="217"/>
        <end position="238"/>
    </location>
</feature>
<evidence type="ECO:0000259" key="2">
    <source>
        <dbReference type="PROSITE" id="PS50883"/>
    </source>
</evidence>
<dbReference type="InterPro" id="IPR035919">
    <property type="entry name" value="EAL_sf"/>
</dbReference>
<sequence length="731" mass="82846">MRSLFVILLILSVLAILFSVREVRTVYERVQNQVEVERSRRLSEEQSQTLADASDYLTQEVWRFIANKNAEYLRNYWHEVTILKRREKVLEQLAALHLTAEESALVNAAKKASDDLVAREAWAMRLVAESIGMKKADMPPEMAAARRNSREAQLSADQKAVLAMSFIFGPIYMQNKQIIRDNLQEFRQKLQNRKNAELARAATATEHALFSAQASNAVVLALLAVLLLCFYALTLRPFNRYLTSLRKIEKGAPTLLTPEGSREMRGFALVFNKIYNEWQAQNRRLTELNAMDYLTGLPNRRSLEEYLEKAIARGSGNLGVVMADIDAFKSFNDAYGHMAGDQVLAGIARCLQDAVPKDKGLVSRLSGEEFVIVLPDADAESINQVAETILRNIQKQNLRHDIVPLTDTHVTLSMGSILWERKEPHTPRELIYQADLALSQAKKNGRDQHVLFSEKDYTFRLLQNSRSHDLEVESAMHEALNQREFLPYFQPKVDLKSGRVLGAEALVRWLHPQKGLLFPDYFIPVFERNGFIKRIDLYMFEEVCKILRNRLDSGKPVVPVACNFSRLHFIDENFAERLKSIADRHAIPHAFLEIEITESALMDDPDAIIQQNRKLRESGFTVAIDDFGVGYSSLGLLQDLPADVLKIDRCFVQRDLTERKSIMIIRGIVQIAKTFGLKIVCEGVETKEQQAILSETGCDLGQGYYYSRPVELAKLESLLDGQGFPATPAGG</sequence>
<dbReference type="InterPro" id="IPR029787">
    <property type="entry name" value="Nucleotide_cyclase"/>
</dbReference>
<dbReference type="RefSeq" id="WP_062253417.1">
    <property type="nucleotide sequence ID" value="NZ_CP014229.1"/>
</dbReference>
<dbReference type="InterPro" id="IPR043128">
    <property type="entry name" value="Rev_trsase/Diguanyl_cyclase"/>
</dbReference>
<dbReference type="CDD" id="cd01949">
    <property type="entry name" value="GGDEF"/>
    <property type="match status" value="1"/>
</dbReference>
<evidence type="ECO:0000256" key="1">
    <source>
        <dbReference type="SAM" id="Phobius"/>
    </source>
</evidence>
<evidence type="ECO:0000313" key="4">
    <source>
        <dbReference type="EMBL" id="AMD90703.1"/>
    </source>
</evidence>
<dbReference type="SUPFAM" id="SSF141868">
    <property type="entry name" value="EAL domain-like"/>
    <property type="match status" value="1"/>
</dbReference>
<dbReference type="FunFam" id="3.30.70.270:FF:000001">
    <property type="entry name" value="Diguanylate cyclase domain protein"/>
    <property type="match status" value="1"/>
</dbReference>
<dbReference type="AlphaFoldDB" id="A0A0X8JLR6"/>
<name>A0A0X8JLR6_9BACT</name>
<proteinExistence type="predicted"/>
<dbReference type="PANTHER" id="PTHR33121">
    <property type="entry name" value="CYCLIC DI-GMP PHOSPHODIESTERASE PDEF"/>
    <property type="match status" value="1"/>
</dbReference>
<feature type="domain" description="GGDEF" evidence="3">
    <location>
        <begin position="316"/>
        <end position="454"/>
    </location>
</feature>
<dbReference type="SUPFAM" id="SSF55073">
    <property type="entry name" value="Nucleotide cyclase"/>
    <property type="match status" value="1"/>
</dbReference>
<dbReference type="Gene3D" id="3.30.70.270">
    <property type="match status" value="1"/>
</dbReference>
<dbReference type="Pfam" id="PF00990">
    <property type="entry name" value="GGDEF"/>
    <property type="match status" value="1"/>
</dbReference>
<keyword evidence="1" id="KW-0472">Membrane</keyword>
<dbReference type="Pfam" id="PF00563">
    <property type="entry name" value="EAL"/>
    <property type="match status" value="1"/>
</dbReference>
<dbReference type="KEGG" id="dfi:AXF13_11530"/>
<dbReference type="SMART" id="SM00267">
    <property type="entry name" value="GGDEF"/>
    <property type="match status" value="1"/>
</dbReference>
<dbReference type="CDD" id="cd01948">
    <property type="entry name" value="EAL"/>
    <property type="match status" value="1"/>
</dbReference>
<gene>
    <name evidence="4" type="ORF">AXF13_11530</name>
</gene>
<evidence type="ECO:0000313" key="5">
    <source>
        <dbReference type="Proteomes" id="UP000069241"/>
    </source>
</evidence>
<keyword evidence="5" id="KW-1185">Reference proteome</keyword>
<dbReference type="STRING" id="44742.AXF13_11530"/>
<protein>
    <submittedName>
        <fullName evidence="4">Sensory box protein</fullName>
    </submittedName>
</protein>
<dbReference type="Proteomes" id="UP000069241">
    <property type="component" value="Chromosome"/>
</dbReference>
<evidence type="ECO:0000259" key="3">
    <source>
        <dbReference type="PROSITE" id="PS50887"/>
    </source>
</evidence>
<dbReference type="InterPro" id="IPR001633">
    <property type="entry name" value="EAL_dom"/>
</dbReference>
<dbReference type="PROSITE" id="PS50883">
    <property type="entry name" value="EAL"/>
    <property type="match status" value="1"/>
</dbReference>
<dbReference type="PANTHER" id="PTHR33121:SF70">
    <property type="entry name" value="SIGNALING PROTEIN YKOW"/>
    <property type="match status" value="1"/>
</dbReference>
<keyword evidence="1" id="KW-0812">Transmembrane</keyword>
<dbReference type="GO" id="GO:0071111">
    <property type="term" value="F:cyclic-guanylate-specific phosphodiesterase activity"/>
    <property type="evidence" value="ECO:0007669"/>
    <property type="project" value="InterPro"/>
</dbReference>
<organism evidence="4 5">
    <name type="scientific">Desulfovibrio fairfieldensis</name>
    <dbReference type="NCBI Taxonomy" id="44742"/>
    <lineage>
        <taxon>Bacteria</taxon>
        <taxon>Pseudomonadati</taxon>
        <taxon>Thermodesulfobacteriota</taxon>
        <taxon>Desulfovibrionia</taxon>
        <taxon>Desulfovibrionales</taxon>
        <taxon>Desulfovibrionaceae</taxon>
        <taxon>Desulfovibrio</taxon>
    </lineage>
</organism>
<dbReference type="NCBIfam" id="TIGR00254">
    <property type="entry name" value="GGDEF"/>
    <property type="match status" value="1"/>
</dbReference>
<dbReference type="Gene3D" id="3.20.20.450">
    <property type="entry name" value="EAL domain"/>
    <property type="match status" value="1"/>
</dbReference>
<keyword evidence="1" id="KW-1133">Transmembrane helix</keyword>
<reference evidence="5" key="1">
    <citation type="submission" date="2016-02" db="EMBL/GenBank/DDBJ databases">
        <authorList>
            <person name="Holder M.E."/>
            <person name="Ajami N.J."/>
            <person name="Petrosino J.F."/>
        </authorList>
    </citation>
    <scope>NUCLEOTIDE SEQUENCE [LARGE SCALE GENOMIC DNA]</scope>
    <source>
        <strain evidence="5">CCUG 45958</strain>
    </source>
</reference>